<name>W0RB74_9BACT</name>
<sequence>MSAAAIRGLAAVLGAALGLGGARLYHHGQSAVDLARESRTMEKIGEHAPLLRVGAARDIAESLAIAFAPTIPVAPMRPGDSTKPARVPPPERPLYRRWPLDSMRADLLRSAAAARDSAERAAAASDLAGAIAHTVPSTLWQGRKYLVSVYVARGDTAMDTALVRRQEAMLGTRLFTRTLARVPRHMFVDLEVDNGDTTAFTVWRSQQNVTRNVEADSSRRPARGDYATWAWSIMPRASGDHQLNFIIRRVDSLPGGRADTTTYPEKVPVHVRVNPLYYGVQVAGLAVTHWTWPTAGGLAGVFLTWSQQRRRKNKPGLLDLLRRAAGVVGTPKGTAP</sequence>
<dbReference type="InParanoid" id="W0RB74"/>
<protein>
    <submittedName>
        <fullName evidence="1">Uncharacterized protein</fullName>
    </submittedName>
</protein>
<dbReference type="EMBL" id="CP007128">
    <property type="protein sequence ID" value="AHG88344.1"/>
    <property type="molecule type" value="Genomic_DNA"/>
</dbReference>
<organism evidence="1 2">
    <name type="scientific">Gemmatirosa kalamazoonensis</name>
    <dbReference type="NCBI Taxonomy" id="861299"/>
    <lineage>
        <taxon>Bacteria</taxon>
        <taxon>Pseudomonadati</taxon>
        <taxon>Gemmatimonadota</taxon>
        <taxon>Gemmatimonadia</taxon>
        <taxon>Gemmatimonadales</taxon>
        <taxon>Gemmatimonadaceae</taxon>
        <taxon>Gemmatirosa</taxon>
    </lineage>
</organism>
<keyword evidence="2" id="KW-1185">Reference proteome</keyword>
<proteinExistence type="predicted"/>
<accession>W0RB74</accession>
<dbReference type="Proteomes" id="UP000019151">
    <property type="component" value="Chromosome"/>
</dbReference>
<dbReference type="RefSeq" id="WP_025409886.1">
    <property type="nucleotide sequence ID" value="NZ_CP007128.1"/>
</dbReference>
<dbReference type="OrthoDB" id="3696555at2"/>
<dbReference type="AlphaFoldDB" id="W0RB74"/>
<gene>
    <name evidence="1" type="ORF">J421_0807</name>
</gene>
<dbReference type="HOGENOM" id="CLU_825756_0_0_0"/>
<evidence type="ECO:0000313" key="1">
    <source>
        <dbReference type="EMBL" id="AHG88344.1"/>
    </source>
</evidence>
<evidence type="ECO:0000313" key="2">
    <source>
        <dbReference type="Proteomes" id="UP000019151"/>
    </source>
</evidence>
<dbReference type="KEGG" id="gba:J421_0807"/>
<reference evidence="1 2" key="1">
    <citation type="journal article" date="2014" name="Genome Announc.">
        <title>Genome Sequence and Methylome of Soil Bacterium Gemmatirosa kalamazoonensis KBS708T, a Member of the Rarely Cultivated Gemmatimonadetes Phylum.</title>
        <authorList>
            <person name="Debruyn J.M."/>
            <person name="Radosevich M."/>
            <person name="Wommack K.E."/>
            <person name="Polson S.W."/>
            <person name="Hauser L.J."/>
            <person name="Fawaz M.N."/>
            <person name="Korlach J."/>
            <person name="Tsai Y.C."/>
        </authorList>
    </citation>
    <scope>NUCLEOTIDE SEQUENCE [LARGE SCALE GENOMIC DNA]</scope>
    <source>
        <strain evidence="1 2">KBS708</strain>
    </source>
</reference>